<keyword evidence="3" id="KW-0547">Nucleotide-binding</keyword>
<evidence type="ECO:0000256" key="4">
    <source>
        <dbReference type="ARBA" id="ARBA00022840"/>
    </source>
</evidence>
<keyword evidence="7" id="KW-1185">Reference proteome</keyword>
<keyword evidence="4" id="KW-0067">ATP-binding</keyword>
<dbReference type="SMART" id="SM00382">
    <property type="entry name" value="AAA"/>
    <property type="match status" value="1"/>
</dbReference>
<keyword evidence="2" id="KW-0813">Transport</keyword>
<dbReference type="AlphaFoldDB" id="A0A084J9J1"/>
<name>A0A084J9J1_9CLOT</name>
<protein>
    <recommendedName>
        <fullName evidence="5">ABC transporter domain-containing protein</fullName>
    </recommendedName>
</protein>
<dbReference type="Proteomes" id="UP000028542">
    <property type="component" value="Unassembled WGS sequence"/>
</dbReference>
<organism evidence="6 7">
    <name type="scientific">Clostridium sulfidigenes</name>
    <dbReference type="NCBI Taxonomy" id="318464"/>
    <lineage>
        <taxon>Bacteria</taxon>
        <taxon>Bacillati</taxon>
        <taxon>Bacillota</taxon>
        <taxon>Clostridia</taxon>
        <taxon>Eubacteriales</taxon>
        <taxon>Clostridiaceae</taxon>
        <taxon>Clostridium</taxon>
    </lineage>
</organism>
<dbReference type="eggNOG" id="COG1131">
    <property type="taxonomic scope" value="Bacteria"/>
</dbReference>
<dbReference type="GO" id="GO:0016887">
    <property type="term" value="F:ATP hydrolysis activity"/>
    <property type="evidence" value="ECO:0007669"/>
    <property type="project" value="InterPro"/>
</dbReference>
<comment type="caution">
    <text evidence="6">The sequence shown here is derived from an EMBL/GenBank/DDBJ whole genome shotgun (WGS) entry which is preliminary data.</text>
</comment>
<evidence type="ECO:0000256" key="2">
    <source>
        <dbReference type="ARBA" id="ARBA00022448"/>
    </source>
</evidence>
<dbReference type="SUPFAM" id="SSF52540">
    <property type="entry name" value="P-loop containing nucleoside triphosphate hydrolases"/>
    <property type="match status" value="1"/>
</dbReference>
<dbReference type="Gene3D" id="3.40.50.300">
    <property type="entry name" value="P-loop containing nucleotide triphosphate hydrolases"/>
    <property type="match status" value="1"/>
</dbReference>
<dbReference type="PANTHER" id="PTHR43335:SF8">
    <property type="entry name" value="ABC TRANSPORTER, ATP-BINDING PROTEIN"/>
    <property type="match status" value="1"/>
</dbReference>
<dbReference type="STRING" id="318464.IO99_13175"/>
<dbReference type="InterPro" id="IPR027417">
    <property type="entry name" value="P-loop_NTPase"/>
</dbReference>
<dbReference type="EMBL" id="JPMD01000032">
    <property type="protein sequence ID" value="KEZ85625.1"/>
    <property type="molecule type" value="Genomic_DNA"/>
</dbReference>
<dbReference type="PANTHER" id="PTHR43335">
    <property type="entry name" value="ABC TRANSPORTER, ATP-BINDING PROTEIN"/>
    <property type="match status" value="1"/>
</dbReference>
<gene>
    <name evidence="6" type="ORF">IO99_13175</name>
</gene>
<evidence type="ECO:0000256" key="3">
    <source>
        <dbReference type="ARBA" id="ARBA00022741"/>
    </source>
</evidence>
<comment type="similarity">
    <text evidence="1">Belongs to the ABC transporter superfamily.</text>
</comment>
<dbReference type="InterPro" id="IPR017871">
    <property type="entry name" value="ABC_transporter-like_CS"/>
</dbReference>
<proteinExistence type="inferred from homology"/>
<evidence type="ECO:0000313" key="6">
    <source>
        <dbReference type="EMBL" id="KEZ85625.1"/>
    </source>
</evidence>
<evidence type="ECO:0000259" key="5">
    <source>
        <dbReference type="PROSITE" id="PS50893"/>
    </source>
</evidence>
<evidence type="ECO:0000256" key="1">
    <source>
        <dbReference type="ARBA" id="ARBA00005417"/>
    </source>
</evidence>
<dbReference type="Pfam" id="PF00005">
    <property type="entry name" value="ABC_tran"/>
    <property type="match status" value="1"/>
</dbReference>
<dbReference type="PROSITE" id="PS00211">
    <property type="entry name" value="ABC_TRANSPORTER_1"/>
    <property type="match status" value="1"/>
</dbReference>
<evidence type="ECO:0000313" key="7">
    <source>
        <dbReference type="Proteomes" id="UP000028542"/>
    </source>
</evidence>
<reference evidence="6 7" key="1">
    <citation type="submission" date="2014-07" db="EMBL/GenBank/DDBJ databases">
        <title>Draft genome of Clostridium sulfidigenes 113A isolated from sediments associated with methane hydrate from Krishna Godavari basin.</title>
        <authorList>
            <person name="Honkalas V.S."/>
            <person name="Dabir A.P."/>
            <person name="Arora P."/>
            <person name="Dhakephalkar P.K."/>
        </authorList>
    </citation>
    <scope>NUCLEOTIDE SEQUENCE [LARGE SCALE GENOMIC DNA]</scope>
    <source>
        <strain evidence="6 7">113A</strain>
    </source>
</reference>
<dbReference type="RefSeq" id="WP_035133967.1">
    <property type="nucleotide sequence ID" value="NZ_JPMD01000032.1"/>
</dbReference>
<sequence length="240" mass="26612">MEHQFAVHTNRLCKEFYGKNVLNRLEMKVKQGEIYGILGVNGAGKTTLLKLMAGLLEPTEGGAYVLAKNAWTQRDQVLGNIGSLIEVPYFYEHLNAAHNLSIHLRYMGMDADISKALERVGLGDVGDKPVSKFSLGMRQRLGIARSMIHSPKVLLLDEPINGLDPVAIKEMRDLFISLKNQGVTILLSSHILSEVIQTVERVAVIANGTLTLEANVKDLIVEHENNLEDFLIEKMRGGKL</sequence>
<feature type="domain" description="ABC transporter" evidence="5">
    <location>
        <begin position="7"/>
        <end position="232"/>
    </location>
</feature>
<dbReference type="InterPro" id="IPR003439">
    <property type="entry name" value="ABC_transporter-like_ATP-bd"/>
</dbReference>
<dbReference type="PROSITE" id="PS50893">
    <property type="entry name" value="ABC_TRANSPORTER_2"/>
    <property type="match status" value="1"/>
</dbReference>
<dbReference type="InterPro" id="IPR003593">
    <property type="entry name" value="AAA+_ATPase"/>
</dbReference>
<accession>A0A084J9J1</accession>
<dbReference type="GO" id="GO:0005524">
    <property type="term" value="F:ATP binding"/>
    <property type="evidence" value="ECO:0007669"/>
    <property type="project" value="UniProtKB-KW"/>
</dbReference>